<organism evidence="2 3">
    <name type="scientific">Cadophora malorum</name>
    <dbReference type="NCBI Taxonomy" id="108018"/>
    <lineage>
        <taxon>Eukaryota</taxon>
        <taxon>Fungi</taxon>
        <taxon>Dikarya</taxon>
        <taxon>Ascomycota</taxon>
        <taxon>Pezizomycotina</taxon>
        <taxon>Leotiomycetes</taxon>
        <taxon>Helotiales</taxon>
        <taxon>Ploettnerulaceae</taxon>
        <taxon>Cadophora</taxon>
    </lineage>
</organism>
<comment type="caution">
    <text evidence="2">The sequence shown here is derived from an EMBL/GenBank/DDBJ whole genome shotgun (WGS) entry which is preliminary data.</text>
</comment>
<accession>A0A8H7W576</accession>
<feature type="region of interest" description="Disordered" evidence="1">
    <location>
        <begin position="1"/>
        <end position="75"/>
    </location>
</feature>
<protein>
    <submittedName>
        <fullName evidence="2">Uncharacterized protein</fullName>
    </submittedName>
</protein>
<gene>
    <name evidence="2" type="ORF">IFR04_011101</name>
</gene>
<evidence type="ECO:0000256" key="1">
    <source>
        <dbReference type="SAM" id="MobiDB-lite"/>
    </source>
</evidence>
<evidence type="ECO:0000313" key="2">
    <source>
        <dbReference type="EMBL" id="KAG4415737.1"/>
    </source>
</evidence>
<proteinExistence type="predicted"/>
<feature type="compositionally biased region" description="Polar residues" evidence="1">
    <location>
        <begin position="16"/>
        <end position="48"/>
    </location>
</feature>
<keyword evidence="3" id="KW-1185">Reference proteome</keyword>
<dbReference type="OrthoDB" id="3593695at2759"/>
<feature type="compositionally biased region" description="Basic and acidic residues" evidence="1">
    <location>
        <begin position="55"/>
        <end position="69"/>
    </location>
</feature>
<dbReference type="EMBL" id="JAFJYH010000209">
    <property type="protein sequence ID" value="KAG4415737.1"/>
    <property type="molecule type" value="Genomic_DNA"/>
</dbReference>
<evidence type="ECO:0000313" key="3">
    <source>
        <dbReference type="Proteomes" id="UP000664132"/>
    </source>
</evidence>
<feature type="non-terminal residue" evidence="2">
    <location>
        <position position="241"/>
    </location>
</feature>
<reference evidence="2" key="1">
    <citation type="submission" date="2021-02" db="EMBL/GenBank/DDBJ databases">
        <title>Genome sequence Cadophora malorum strain M34.</title>
        <authorList>
            <person name="Stefanovic E."/>
            <person name="Vu D."/>
            <person name="Scully C."/>
            <person name="Dijksterhuis J."/>
            <person name="Roader J."/>
            <person name="Houbraken J."/>
        </authorList>
    </citation>
    <scope>NUCLEOTIDE SEQUENCE</scope>
    <source>
        <strain evidence="2">M34</strain>
    </source>
</reference>
<dbReference type="AlphaFoldDB" id="A0A8H7W576"/>
<dbReference type="Proteomes" id="UP000664132">
    <property type="component" value="Unassembled WGS sequence"/>
</dbReference>
<sequence>MSGATDVNMTGMETPPQDSTAMPNTESSPKTPQRTPAQQTPDSSTPSSALIIRVKARERPRPKSKEPHSETPFGLKRIGLPNGGFYVPSQIYHTKDFIDNTYCHPSGPVTTLLHAELTHFLSLSIYPHDKPTLPNPRGHCIAPHSITFPLWRQTPTCGSHLPTWPAIKSFLRQFRPCIDAAGEAFKKFRPGDHAHMLLYHDHLMRAFPTATNPGLGLPVWGDKYRTPFARMRVSVDVERGL</sequence>
<name>A0A8H7W576_9HELO</name>